<dbReference type="Proteomes" id="UP000654670">
    <property type="component" value="Unassembled WGS sequence"/>
</dbReference>
<keyword evidence="8" id="KW-0067">ATP-binding</keyword>
<keyword evidence="12" id="KW-1185">Reference proteome</keyword>
<dbReference type="InterPro" id="IPR050351">
    <property type="entry name" value="BphY/WalK/GraS-like"/>
</dbReference>
<keyword evidence="7" id="KW-0418">Kinase</keyword>
<evidence type="ECO:0000259" key="10">
    <source>
        <dbReference type="PROSITE" id="PS50109"/>
    </source>
</evidence>
<reference evidence="11" key="1">
    <citation type="journal article" date="2014" name="Int. J. Syst. Evol. Microbiol.">
        <title>Complete genome sequence of Corynebacterium casei LMG S-19264T (=DSM 44701T), isolated from a smear-ripened cheese.</title>
        <authorList>
            <consortium name="US DOE Joint Genome Institute (JGI-PGF)"/>
            <person name="Walter F."/>
            <person name="Albersmeier A."/>
            <person name="Kalinowski J."/>
            <person name="Ruckert C."/>
        </authorList>
    </citation>
    <scope>NUCLEOTIDE SEQUENCE</scope>
    <source>
        <strain evidence="11">JCM 15325</strain>
    </source>
</reference>
<sequence length="68" mass="7856">MQVPEEKLQFLFDRFYRGEPSRSREKGGSGLGLFICREIIEKHGGSIRAYKPWNNDFGIELKLPIVNS</sequence>
<evidence type="ECO:0000313" key="12">
    <source>
        <dbReference type="Proteomes" id="UP000654670"/>
    </source>
</evidence>
<keyword evidence="4" id="KW-0597">Phosphoprotein</keyword>
<dbReference type="SUPFAM" id="SSF55874">
    <property type="entry name" value="ATPase domain of HSP90 chaperone/DNA topoisomerase II/histidine kinase"/>
    <property type="match status" value="1"/>
</dbReference>
<gene>
    <name evidence="11" type="ORF">GCM10007968_17370</name>
</gene>
<evidence type="ECO:0000256" key="4">
    <source>
        <dbReference type="ARBA" id="ARBA00022553"/>
    </source>
</evidence>
<evidence type="ECO:0000256" key="8">
    <source>
        <dbReference type="ARBA" id="ARBA00022840"/>
    </source>
</evidence>
<dbReference type="RefSeq" id="WP_308424075.1">
    <property type="nucleotide sequence ID" value="NZ_BMOK01000006.1"/>
</dbReference>
<keyword evidence="6" id="KW-0547">Nucleotide-binding</keyword>
<dbReference type="InterPro" id="IPR005467">
    <property type="entry name" value="His_kinase_dom"/>
</dbReference>
<dbReference type="Gene3D" id="3.30.565.10">
    <property type="entry name" value="Histidine kinase-like ATPase, C-terminal domain"/>
    <property type="match status" value="1"/>
</dbReference>
<dbReference type="GO" id="GO:0000155">
    <property type="term" value="F:phosphorelay sensor kinase activity"/>
    <property type="evidence" value="ECO:0007669"/>
    <property type="project" value="TreeGrafter"/>
</dbReference>
<evidence type="ECO:0000256" key="7">
    <source>
        <dbReference type="ARBA" id="ARBA00022777"/>
    </source>
</evidence>
<evidence type="ECO:0000256" key="9">
    <source>
        <dbReference type="ARBA" id="ARBA00023012"/>
    </source>
</evidence>
<evidence type="ECO:0000256" key="5">
    <source>
        <dbReference type="ARBA" id="ARBA00022679"/>
    </source>
</evidence>
<dbReference type="InterPro" id="IPR036890">
    <property type="entry name" value="HATPase_C_sf"/>
</dbReference>
<evidence type="ECO:0000256" key="2">
    <source>
        <dbReference type="ARBA" id="ARBA00004370"/>
    </source>
</evidence>
<dbReference type="GO" id="GO:0005524">
    <property type="term" value="F:ATP binding"/>
    <property type="evidence" value="ECO:0007669"/>
    <property type="project" value="UniProtKB-KW"/>
</dbReference>
<name>A0A917S508_9BACL</name>
<feature type="domain" description="Histidine kinase" evidence="10">
    <location>
        <begin position="1"/>
        <end position="67"/>
    </location>
</feature>
<keyword evidence="9" id="KW-0902">Two-component regulatory system</keyword>
<evidence type="ECO:0000256" key="1">
    <source>
        <dbReference type="ARBA" id="ARBA00000085"/>
    </source>
</evidence>
<dbReference type="PANTHER" id="PTHR45453">
    <property type="entry name" value="PHOSPHATE REGULON SENSOR PROTEIN PHOR"/>
    <property type="match status" value="1"/>
</dbReference>
<dbReference type="Pfam" id="PF02518">
    <property type="entry name" value="HATPase_c"/>
    <property type="match status" value="1"/>
</dbReference>
<organism evidence="11 12">
    <name type="scientific">Sporolactobacillus putidus</name>
    <dbReference type="NCBI Taxonomy" id="492735"/>
    <lineage>
        <taxon>Bacteria</taxon>
        <taxon>Bacillati</taxon>
        <taxon>Bacillota</taxon>
        <taxon>Bacilli</taxon>
        <taxon>Bacillales</taxon>
        <taxon>Sporolactobacillaceae</taxon>
        <taxon>Sporolactobacillus</taxon>
    </lineage>
</organism>
<dbReference type="GO" id="GO:0016036">
    <property type="term" value="P:cellular response to phosphate starvation"/>
    <property type="evidence" value="ECO:0007669"/>
    <property type="project" value="TreeGrafter"/>
</dbReference>
<dbReference type="PANTHER" id="PTHR45453:SF1">
    <property type="entry name" value="PHOSPHATE REGULON SENSOR PROTEIN PHOR"/>
    <property type="match status" value="1"/>
</dbReference>
<comment type="subcellular location">
    <subcellularLocation>
        <location evidence="2">Membrane</location>
    </subcellularLocation>
</comment>
<dbReference type="EC" id="2.7.13.3" evidence="3"/>
<dbReference type="InterPro" id="IPR004358">
    <property type="entry name" value="Sig_transdc_His_kin-like_C"/>
</dbReference>
<dbReference type="GO" id="GO:0004721">
    <property type="term" value="F:phosphoprotein phosphatase activity"/>
    <property type="evidence" value="ECO:0007669"/>
    <property type="project" value="TreeGrafter"/>
</dbReference>
<evidence type="ECO:0000256" key="3">
    <source>
        <dbReference type="ARBA" id="ARBA00012438"/>
    </source>
</evidence>
<dbReference type="EMBL" id="BMOK01000006">
    <property type="protein sequence ID" value="GGL53897.1"/>
    <property type="molecule type" value="Genomic_DNA"/>
</dbReference>
<protein>
    <recommendedName>
        <fullName evidence="3">histidine kinase</fullName>
        <ecNumber evidence="3">2.7.13.3</ecNumber>
    </recommendedName>
</protein>
<dbReference type="PRINTS" id="PR00344">
    <property type="entry name" value="BCTRLSENSOR"/>
</dbReference>
<accession>A0A917S508</accession>
<evidence type="ECO:0000256" key="6">
    <source>
        <dbReference type="ARBA" id="ARBA00022741"/>
    </source>
</evidence>
<evidence type="ECO:0000313" key="11">
    <source>
        <dbReference type="EMBL" id="GGL53897.1"/>
    </source>
</evidence>
<dbReference type="GO" id="GO:0005886">
    <property type="term" value="C:plasma membrane"/>
    <property type="evidence" value="ECO:0007669"/>
    <property type="project" value="TreeGrafter"/>
</dbReference>
<keyword evidence="5" id="KW-0808">Transferase</keyword>
<reference evidence="11" key="2">
    <citation type="submission" date="2020-09" db="EMBL/GenBank/DDBJ databases">
        <authorList>
            <person name="Sun Q."/>
            <person name="Ohkuma M."/>
        </authorList>
    </citation>
    <scope>NUCLEOTIDE SEQUENCE</scope>
    <source>
        <strain evidence="11">JCM 15325</strain>
    </source>
</reference>
<dbReference type="InterPro" id="IPR003594">
    <property type="entry name" value="HATPase_dom"/>
</dbReference>
<dbReference type="AlphaFoldDB" id="A0A917S508"/>
<comment type="caution">
    <text evidence="11">The sequence shown here is derived from an EMBL/GenBank/DDBJ whole genome shotgun (WGS) entry which is preliminary data.</text>
</comment>
<dbReference type="PROSITE" id="PS50109">
    <property type="entry name" value="HIS_KIN"/>
    <property type="match status" value="1"/>
</dbReference>
<comment type="catalytic activity">
    <reaction evidence="1">
        <text>ATP + protein L-histidine = ADP + protein N-phospho-L-histidine.</text>
        <dbReference type="EC" id="2.7.13.3"/>
    </reaction>
</comment>
<proteinExistence type="predicted"/>